<dbReference type="GO" id="GO:0009307">
    <property type="term" value="P:DNA restriction-modification system"/>
    <property type="evidence" value="ECO:0007669"/>
    <property type="project" value="InterPro"/>
</dbReference>
<dbReference type="GO" id="GO:0003676">
    <property type="term" value="F:nucleic acid binding"/>
    <property type="evidence" value="ECO:0007669"/>
    <property type="project" value="InterPro"/>
</dbReference>
<proteinExistence type="predicted"/>
<dbReference type="RefSeq" id="WP_305517008.1">
    <property type="nucleotide sequence ID" value="NZ_JAUPEV010000005.1"/>
</dbReference>
<dbReference type="EMBL" id="JAUYZK010000003">
    <property type="protein sequence ID" value="MDP2538710.1"/>
    <property type="molecule type" value="Genomic_DNA"/>
</dbReference>
<evidence type="ECO:0000256" key="5">
    <source>
        <dbReference type="ARBA" id="ARBA00047942"/>
    </source>
</evidence>
<reference evidence="6 8" key="3">
    <citation type="journal article" date="2024" name="Syst. Appl. Microbiol.">
        <title>Helicobacter cappadocius sp. nov., from lizards: The first psychrotrophic Helicobacter species.</title>
        <authorList>
            <person name="Aydin F."/>
            <person name="Tarhane S."/>
            <person name="Karakaya E."/>
            <person name="Abay S."/>
            <person name="Kayman T."/>
            <person name="Guran O."/>
            <person name="Bozkurt E."/>
            <person name="Uzum N."/>
            <person name="Avci A."/>
            <person name="Olgun K."/>
            <person name="Jablonski D."/>
            <person name="Guran C."/>
            <person name="Burcin Saticioglu I."/>
        </authorList>
    </citation>
    <scope>NUCLEOTIDE SEQUENCE [LARGE SCALE GENOMIC DNA]</scope>
    <source>
        <strain evidence="6">Faydin-H75</strain>
        <strain evidence="8">faydin-H76</strain>
    </source>
</reference>
<evidence type="ECO:0000256" key="1">
    <source>
        <dbReference type="ARBA" id="ARBA00011900"/>
    </source>
</evidence>
<dbReference type="GO" id="GO:0009007">
    <property type="term" value="F:site-specific DNA-methyltransferase (adenine-specific) activity"/>
    <property type="evidence" value="ECO:0007669"/>
    <property type="project" value="UniProtKB-EC"/>
</dbReference>
<reference evidence="7 9" key="1">
    <citation type="submission" date="2023-07" db="EMBL/GenBank/DDBJ databases">
        <title>Unpublished Manusciprt.</title>
        <authorList>
            <person name="Aydin F."/>
            <person name="Tarhane S."/>
            <person name="Saticioglu I.B."/>
            <person name="Karakaya E."/>
            <person name="Abay S."/>
            <person name="Guran O."/>
            <person name="Bozkurt E."/>
            <person name="Uzum N."/>
            <person name="Olgun K."/>
            <person name="Jablonski D."/>
        </authorList>
    </citation>
    <scope>NUCLEOTIDE SEQUENCE</scope>
    <source>
        <strain evidence="9">faydin-H75</strain>
        <strain evidence="7">Faydin-H76</strain>
    </source>
</reference>
<dbReference type="InterPro" id="IPR002052">
    <property type="entry name" value="DNA_methylase_N6_adenine_CS"/>
</dbReference>
<evidence type="ECO:0000256" key="2">
    <source>
        <dbReference type="ARBA" id="ARBA00022603"/>
    </source>
</evidence>
<sequence length="273" mass="32633">MKRSIFFLDNELFDYLHNASIRPSELMQEPFIYKNYSPNKYSQRQYFSNENALRIDFIRQKIEEWKNKDFLNTSEYFYLLASLLESIPFISNIAGTYGAYLKHWDRRALKKIQLSELRIIENKKNNRCFNKNSNELIREISGDMLYIDPPYNSRQYAPNYHILETIAKYDNPLIYGKSGMRPYGDKKSNYCIKDKAANTLIDLIENANFKHILLSYSTEGIISVSEIEDILKKYARDGSYELVKIPYRRYKHTPKDIEHNLYELLFYIHKMKK</sequence>
<evidence type="ECO:0000256" key="4">
    <source>
        <dbReference type="ARBA" id="ARBA00022691"/>
    </source>
</evidence>
<dbReference type="EMBL" id="JAUPEV010000005">
    <property type="protein sequence ID" value="MDO7253164.1"/>
    <property type="molecule type" value="Genomic_DNA"/>
</dbReference>
<keyword evidence="3" id="KW-0808">Transferase</keyword>
<keyword evidence="2 7" id="KW-0489">Methyltransferase</keyword>
<evidence type="ECO:0000256" key="3">
    <source>
        <dbReference type="ARBA" id="ARBA00022679"/>
    </source>
</evidence>
<dbReference type="InterPro" id="IPR012327">
    <property type="entry name" value="MeTrfase_D12"/>
</dbReference>
<accession>A0AA90PJL5</accession>
<comment type="caution">
    <text evidence="7">The sequence shown here is derived from an EMBL/GenBank/DDBJ whole genome shotgun (WGS) entry which is preliminary data.</text>
</comment>
<dbReference type="EC" id="2.1.1.72" evidence="1"/>
<dbReference type="AlphaFoldDB" id="A0AA90PJL5"/>
<dbReference type="SUPFAM" id="SSF53335">
    <property type="entry name" value="S-adenosyl-L-methionine-dependent methyltransferases"/>
    <property type="match status" value="1"/>
</dbReference>
<keyword evidence="4" id="KW-0949">S-adenosyl-L-methionine</keyword>
<reference evidence="6" key="2">
    <citation type="submission" date="2023-07" db="EMBL/GenBank/DDBJ databases">
        <authorList>
            <person name="Aydin F."/>
            <person name="Tarhane S."/>
            <person name="Saticioglu I.B."/>
            <person name="Karakaya E."/>
            <person name="Abay S."/>
            <person name="Guran O."/>
            <person name="Bozkurt E."/>
            <person name="Uzum N."/>
            <person name="Olgun K."/>
            <person name="Jablonski D."/>
        </authorList>
    </citation>
    <scope>NUCLEOTIDE SEQUENCE</scope>
    <source>
        <strain evidence="6">Faydin-H75</strain>
    </source>
</reference>
<evidence type="ECO:0000313" key="9">
    <source>
        <dbReference type="Proteomes" id="UP001240777"/>
    </source>
</evidence>
<evidence type="ECO:0000313" key="7">
    <source>
        <dbReference type="EMBL" id="MDP2538710.1"/>
    </source>
</evidence>
<organism evidence="7 8">
    <name type="scientific">Helicobacter cappadocius</name>
    <dbReference type="NCBI Taxonomy" id="3063998"/>
    <lineage>
        <taxon>Bacteria</taxon>
        <taxon>Pseudomonadati</taxon>
        <taxon>Campylobacterota</taxon>
        <taxon>Epsilonproteobacteria</taxon>
        <taxon>Campylobacterales</taxon>
        <taxon>Helicobacteraceae</taxon>
        <taxon>Helicobacter</taxon>
    </lineage>
</organism>
<protein>
    <recommendedName>
        <fullName evidence="1">site-specific DNA-methyltransferase (adenine-specific)</fullName>
        <ecNumber evidence="1">2.1.1.72</ecNumber>
    </recommendedName>
</protein>
<keyword evidence="9" id="KW-1185">Reference proteome</keyword>
<gene>
    <name evidence="6" type="ORF">Q5I04_04475</name>
    <name evidence="7" type="ORF">Q5I06_02790</name>
</gene>
<dbReference type="InterPro" id="IPR029063">
    <property type="entry name" value="SAM-dependent_MTases_sf"/>
</dbReference>
<dbReference type="Proteomes" id="UP001240777">
    <property type="component" value="Unassembled WGS sequence"/>
</dbReference>
<name>A0AA90PJL5_9HELI</name>
<dbReference type="PROSITE" id="PS00092">
    <property type="entry name" value="N6_MTASE"/>
    <property type="match status" value="1"/>
</dbReference>
<evidence type="ECO:0000313" key="6">
    <source>
        <dbReference type="EMBL" id="MDO7253164.1"/>
    </source>
</evidence>
<evidence type="ECO:0000313" key="8">
    <source>
        <dbReference type="Proteomes" id="UP001177258"/>
    </source>
</evidence>
<dbReference type="Proteomes" id="UP001177258">
    <property type="component" value="Unassembled WGS sequence"/>
</dbReference>
<comment type="catalytic activity">
    <reaction evidence="5">
        <text>a 2'-deoxyadenosine in DNA + S-adenosyl-L-methionine = an N(6)-methyl-2'-deoxyadenosine in DNA + S-adenosyl-L-homocysteine + H(+)</text>
        <dbReference type="Rhea" id="RHEA:15197"/>
        <dbReference type="Rhea" id="RHEA-COMP:12418"/>
        <dbReference type="Rhea" id="RHEA-COMP:12419"/>
        <dbReference type="ChEBI" id="CHEBI:15378"/>
        <dbReference type="ChEBI" id="CHEBI:57856"/>
        <dbReference type="ChEBI" id="CHEBI:59789"/>
        <dbReference type="ChEBI" id="CHEBI:90615"/>
        <dbReference type="ChEBI" id="CHEBI:90616"/>
        <dbReference type="EC" id="2.1.1.72"/>
    </reaction>
</comment>
<dbReference type="GO" id="GO:0032259">
    <property type="term" value="P:methylation"/>
    <property type="evidence" value="ECO:0007669"/>
    <property type="project" value="UniProtKB-KW"/>
</dbReference>
<dbReference type="Pfam" id="PF02086">
    <property type="entry name" value="MethyltransfD12"/>
    <property type="match status" value="1"/>
</dbReference>